<dbReference type="PANTHER" id="PTHR42732:SF1">
    <property type="entry name" value="BETA-MANNOSIDASE"/>
    <property type="match status" value="1"/>
</dbReference>
<protein>
    <submittedName>
        <fullName evidence="7">Beta-galactosidase/beta-glucuronidase</fullName>
    </submittedName>
</protein>
<dbReference type="InterPro" id="IPR036156">
    <property type="entry name" value="Beta-gal/glucu_dom_sf"/>
</dbReference>
<reference evidence="7 8" key="1">
    <citation type="submission" date="2011-11" db="EMBL/GenBank/DDBJ databases">
        <title>The Noncontiguous Finished genome of Desulfosporosinus youngiae DSM 17734.</title>
        <authorList>
            <consortium name="US DOE Joint Genome Institute (JGI-PGF)"/>
            <person name="Lucas S."/>
            <person name="Han J."/>
            <person name="Lapidus A."/>
            <person name="Cheng J.-F."/>
            <person name="Goodwin L."/>
            <person name="Pitluck S."/>
            <person name="Peters L."/>
            <person name="Ovchinnikova G."/>
            <person name="Lu M."/>
            <person name="Land M.L."/>
            <person name="Hauser L."/>
            <person name="Pester M."/>
            <person name="Spring S."/>
            <person name="Ollivier B."/>
            <person name="Rattei T."/>
            <person name="Klenk H.-P."/>
            <person name="Wagner M."/>
            <person name="Loy A."/>
            <person name="Woyke T.J."/>
        </authorList>
    </citation>
    <scope>NUCLEOTIDE SEQUENCE [LARGE SCALE GENOMIC DNA]</scope>
    <source>
        <strain evidence="7 8">DSM 17734</strain>
    </source>
</reference>
<dbReference type="eggNOG" id="COG1295">
    <property type="taxonomic scope" value="Bacteria"/>
</dbReference>
<dbReference type="SUPFAM" id="SSF49303">
    <property type="entry name" value="beta-Galactosidase/glucuronidase domain"/>
    <property type="match status" value="1"/>
</dbReference>
<dbReference type="InterPro" id="IPR008979">
    <property type="entry name" value="Galactose-bd-like_sf"/>
</dbReference>
<accession>H5XYK3</accession>
<feature type="domain" description="Glycoside hydrolase family 2 immunoglobulin-like beta-sandwich" evidence="6">
    <location>
        <begin position="203"/>
        <end position="307"/>
    </location>
</feature>
<feature type="transmembrane region" description="Helical" evidence="5">
    <location>
        <begin position="584"/>
        <end position="606"/>
    </location>
</feature>
<dbReference type="OrthoDB" id="9762066at2"/>
<dbReference type="HOGENOM" id="CLU_382989_0_0_9"/>
<evidence type="ECO:0000256" key="1">
    <source>
        <dbReference type="ARBA" id="ARBA00007401"/>
    </source>
</evidence>
<dbReference type="GO" id="GO:0004553">
    <property type="term" value="F:hydrolase activity, hydrolyzing O-glycosyl compounds"/>
    <property type="evidence" value="ECO:0007669"/>
    <property type="project" value="InterPro"/>
</dbReference>
<evidence type="ECO:0000256" key="2">
    <source>
        <dbReference type="ARBA" id="ARBA00022801"/>
    </source>
</evidence>
<feature type="compositionally biased region" description="Polar residues" evidence="4">
    <location>
        <begin position="71"/>
        <end position="86"/>
    </location>
</feature>
<keyword evidence="5" id="KW-0472">Membrane</keyword>
<proteinExistence type="inferred from homology"/>
<evidence type="ECO:0000313" key="8">
    <source>
        <dbReference type="Proteomes" id="UP000005104"/>
    </source>
</evidence>
<keyword evidence="5" id="KW-0812">Transmembrane</keyword>
<evidence type="ECO:0000256" key="5">
    <source>
        <dbReference type="SAM" id="Phobius"/>
    </source>
</evidence>
<name>H5XYK3_9FIRM</name>
<dbReference type="RefSeq" id="WP_007786540.1">
    <property type="nucleotide sequence ID" value="NZ_CM001441.1"/>
</dbReference>
<dbReference type="Gene3D" id="3.20.20.80">
    <property type="entry name" value="Glycosidases"/>
    <property type="match status" value="1"/>
</dbReference>
<dbReference type="SUPFAM" id="SSF49785">
    <property type="entry name" value="Galactose-binding domain-like"/>
    <property type="match status" value="1"/>
</dbReference>
<dbReference type="InterPro" id="IPR051913">
    <property type="entry name" value="GH2_Domain-Containing"/>
</dbReference>
<dbReference type="InterPro" id="IPR013783">
    <property type="entry name" value="Ig-like_fold"/>
</dbReference>
<dbReference type="Gene3D" id="2.60.120.260">
    <property type="entry name" value="Galactose-binding domain-like"/>
    <property type="match status" value="1"/>
</dbReference>
<dbReference type="InterPro" id="IPR017853">
    <property type="entry name" value="GH"/>
</dbReference>
<feature type="transmembrane region" description="Helical" evidence="5">
    <location>
        <begin position="626"/>
        <end position="643"/>
    </location>
</feature>
<evidence type="ECO:0000313" key="7">
    <source>
        <dbReference type="EMBL" id="EHQ91559.1"/>
    </source>
</evidence>
<dbReference type="STRING" id="768710.DesyoDRAFT_4605"/>
<dbReference type="SUPFAM" id="SSF51445">
    <property type="entry name" value="(Trans)glycosidases"/>
    <property type="match status" value="1"/>
</dbReference>
<dbReference type="GO" id="GO:0005975">
    <property type="term" value="P:carbohydrate metabolic process"/>
    <property type="evidence" value="ECO:0007669"/>
    <property type="project" value="InterPro"/>
</dbReference>
<feature type="region of interest" description="Disordered" evidence="4">
    <location>
        <begin position="66"/>
        <end position="86"/>
    </location>
</feature>
<organism evidence="7 8">
    <name type="scientific">Desulfosporosinus youngiae DSM 17734</name>
    <dbReference type="NCBI Taxonomy" id="768710"/>
    <lineage>
        <taxon>Bacteria</taxon>
        <taxon>Bacillati</taxon>
        <taxon>Bacillota</taxon>
        <taxon>Clostridia</taxon>
        <taxon>Eubacteriales</taxon>
        <taxon>Desulfitobacteriaceae</taxon>
        <taxon>Desulfosporosinus</taxon>
    </lineage>
</organism>
<dbReference type="PANTHER" id="PTHR42732">
    <property type="entry name" value="BETA-GALACTOSIDASE"/>
    <property type="match status" value="1"/>
</dbReference>
<evidence type="ECO:0000256" key="3">
    <source>
        <dbReference type="ARBA" id="ARBA00023295"/>
    </source>
</evidence>
<feature type="transmembrane region" description="Helical" evidence="5">
    <location>
        <begin position="540"/>
        <end position="564"/>
    </location>
</feature>
<dbReference type="Gene3D" id="2.60.40.10">
    <property type="entry name" value="Immunoglobulins"/>
    <property type="match status" value="1"/>
</dbReference>
<evidence type="ECO:0000256" key="4">
    <source>
        <dbReference type="SAM" id="MobiDB-lite"/>
    </source>
</evidence>
<keyword evidence="5" id="KW-1133">Transmembrane helix</keyword>
<feature type="transmembrane region" description="Helical" evidence="5">
    <location>
        <begin position="495"/>
        <end position="519"/>
    </location>
</feature>
<dbReference type="InterPro" id="IPR006102">
    <property type="entry name" value="Ig-like_GH2"/>
</dbReference>
<sequence length="732" mass="83074">MFNRRFMIYSFLWTLALGILWWNWTSPQGEPLFTEKSGISSTRFTQNLNGSWNQFSSLRQAWTTESERSQGKTNHSFLTKGSSLDLPSSTRVSVVTKRLQIPGEWSSRTMLLTFNGVQGHANVYLNGITGSQKIGEFEGSGGADELEILPKAFRYGEDNILLVELTGSAAQRGTLLGSAWPRSGYIKGDIRLEAVVETTIMPPEVKVDWIESTAQITVTADLRHRGFSQEGPWSVYGVISDGSAGLAEQSLTVYPEESGDHRPVTLIFTIPEARRWTLEDPYLYQLHLTATNSKGDIDDLSLPVGLRTISMESGNWLLNGQMIQIKGEALTPQEEYRLRNSGELESWLRSERQKGNNLVYFIGQYPDELWLQTADRVGIGLWAELPVELIPSQRLPQPDSFRNVITEKKRHPSLWAWTIGKGLDSDDLARNYFKQAEMEVLPNLAFALKLIPDIDTGLSAEQSIYVQGSTLQGVWGEVGVSSSSSIGAGWTKELMFAQILAIFMVFLAWMNIRSVTWRYKEIGEKKPKRRLRSAWLWNRLFMFARVCLLAGLVTSGLFRIPIHASPWFSHLWPGIELLQAQSPWLIWMTLVGLFMLVRMIQVGVAAPRLPDAPHEAGLMYWLERRYRWAVFIAIAWALLPWGVPYYTLLTGYGLLVFLFLPIRIRDIHRIGGRYLPFLWVPGIIVVSLLVGSYFYLADWIFLWNGLQPYAAPIIDQLRMMFKTISSFISLIL</sequence>
<evidence type="ECO:0000259" key="6">
    <source>
        <dbReference type="Pfam" id="PF00703"/>
    </source>
</evidence>
<keyword evidence="2" id="KW-0378">Hydrolase</keyword>
<dbReference type="EMBL" id="CM001441">
    <property type="protein sequence ID" value="EHQ91559.1"/>
    <property type="molecule type" value="Genomic_DNA"/>
</dbReference>
<feature type="transmembrane region" description="Helical" evidence="5">
    <location>
        <begin position="649"/>
        <end position="665"/>
    </location>
</feature>
<keyword evidence="3" id="KW-0326">Glycosidase</keyword>
<feature type="transmembrane region" description="Helical" evidence="5">
    <location>
        <begin position="677"/>
        <end position="696"/>
    </location>
</feature>
<dbReference type="Proteomes" id="UP000005104">
    <property type="component" value="Chromosome"/>
</dbReference>
<gene>
    <name evidence="7" type="ORF">DesyoDRAFT_4605</name>
</gene>
<dbReference type="eggNOG" id="COG3250">
    <property type="taxonomic scope" value="Bacteria"/>
</dbReference>
<dbReference type="Pfam" id="PF00703">
    <property type="entry name" value="Glyco_hydro_2"/>
    <property type="match status" value="1"/>
</dbReference>
<dbReference type="AlphaFoldDB" id="H5XYK3"/>
<keyword evidence="8" id="KW-1185">Reference proteome</keyword>
<comment type="similarity">
    <text evidence="1">Belongs to the glycosyl hydrolase 2 family.</text>
</comment>